<reference evidence="1 2" key="1">
    <citation type="submission" date="2020-08" db="EMBL/GenBank/DDBJ databases">
        <title>Genomic Encyclopedia of Type Strains, Phase IV (KMG-IV): sequencing the most valuable type-strain genomes for metagenomic binning, comparative biology and taxonomic classification.</title>
        <authorList>
            <person name="Goeker M."/>
        </authorList>
    </citation>
    <scope>NUCLEOTIDE SEQUENCE [LARGE SCALE GENOMIC DNA]</scope>
    <source>
        <strain evidence="1 2">DSM 15743</strain>
    </source>
</reference>
<evidence type="ECO:0000313" key="2">
    <source>
        <dbReference type="Proteomes" id="UP000519439"/>
    </source>
</evidence>
<dbReference type="RefSeq" id="WP_027316158.1">
    <property type="nucleotide sequence ID" value="NZ_JACIDC010000013.1"/>
</dbReference>
<dbReference type="AlphaFoldDB" id="A0A7W6IHM1"/>
<name>A0A7W6IHM1_9HYPH</name>
<dbReference type="Proteomes" id="UP000519439">
    <property type="component" value="Unassembled WGS sequence"/>
</dbReference>
<organism evidence="1 2">
    <name type="scientific">Microvirga flocculans</name>
    <dbReference type="NCBI Taxonomy" id="217168"/>
    <lineage>
        <taxon>Bacteria</taxon>
        <taxon>Pseudomonadati</taxon>
        <taxon>Pseudomonadota</taxon>
        <taxon>Alphaproteobacteria</taxon>
        <taxon>Hyphomicrobiales</taxon>
        <taxon>Methylobacteriaceae</taxon>
        <taxon>Microvirga</taxon>
    </lineage>
</organism>
<keyword evidence="2" id="KW-1185">Reference proteome</keyword>
<protein>
    <submittedName>
        <fullName evidence="1">Uncharacterized protein</fullName>
    </submittedName>
</protein>
<evidence type="ECO:0000313" key="1">
    <source>
        <dbReference type="EMBL" id="MBB4041618.1"/>
    </source>
</evidence>
<gene>
    <name evidence="1" type="ORF">GGR34_003296</name>
</gene>
<dbReference type="EMBL" id="JACIDC010000013">
    <property type="protein sequence ID" value="MBB4041618.1"/>
    <property type="molecule type" value="Genomic_DNA"/>
</dbReference>
<sequence length="88" mass="9916">MHPSLPDHLPYGGTDKYREHIAEMLSLVSVEAELGQTYCGMQDDAGLDYSIRKIIAYIRAAHESLRDLKAMKVDQARREQSPSRLAAE</sequence>
<accession>A0A7W6IHM1</accession>
<proteinExistence type="predicted"/>
<comment type="caution">
    <text evidence="1">The sequence shown here is derived from an EMBL/GenBank/DDBJ whole genome shotgun (WGS) entry which is preliminary data.</text>
</comment>